<reference evidence="1 2" key="1">
    <citation type="journal article" date="2023" name="Life. Sci Alliance">
        <title>Evolutionary insights into 3D genome organization and epigenetic landscape of Vigna mungo.</title>
        <authorList>
            <person name="Junaid A."/>
            <person name="Singh B."/>
            <person name="Bhatia S."/>
        </authorList>
    </citation>
    <scope>NUCLEOTIDE SEQUENCE [LARGE SCALE GENOMIC DNA]</scope>
    <source>
        <strain evidence="1">Urdbean</strain>
    </source>
</reference>
<organism evidence="1 2">
    <name type="scientific">Vigna mungo</name>
    <name type="common">Black gram</name>
    <name type="synonym">Phaseolus mungo</name>
    <dbReference type="NCBI Taxonomy" id="3915"/>
    <lineage>
        <taxon>Eukaryota</taxon>
        <taxon>Viridiplantae</taxon>
        <taxon>Streptophyta</taxon>
        <taxon>Embryophyta</taxon>
        <taxon>Tracheophyta</taxon>
        <taxon>Spermatophyta</taxon>
        <taxon>Magnoliopsida</taxon>
        <taxon>eudicotyledons</taxon>
        <taxon>Gunneridae</taxon>
        <taxon>Pentapetalae</taxon>
        <taxon>rosids</taxon>
        <taxon>fabids</taxon>
        <taxon>Fabales</taxon>
        <taxon>Fabaceae</taxon>
        <taxon>Papilionoideae</taxon>
        <taxon>50 kb inversion clade</taxon>
        <taxon>NPAAA clade</taxon>
        <taxon>indigoferoid/millettioid clade</taxon>
        <taxon>Phaseoleae</taxon>
        <taxon>Vigna</taxon>
    </lineage>
</organism>
<dbReference type="Proteomes" id="UP001374535">
    <property type="component" value="Chromosome 6"/>
</dbReference>
<sequence length="102" mass="11850">MIDITSIEMNYQLNTLTQVKHPIPLQKIYSLAQQKSHLFLCSEFVVLMANPTHSLTIDTFNYTYKQMKTQNISVIYVYGSKRDIWNISKNLVNYVALKTKSS</sequence>
<gene>
    <name evidence="1" type="ORF">V8G54_020627</name>
</gene>
<evidence type="ECO:0000313" key="1">
    <source>
        <dbReference type="EMBL" id="WVZ07281.1"/>
    </source>
</evidence>
<evidence type="ECO:0000313" key="2">
    <source>
        <dbReference type="Proteomes" id="UP001374535"/>
    </source>
</evidence>
<protein>
    <submittedName>
        <fullName evidence="1">Uncharacterized protein</fullName>
    </submittedName>
</protein>
<dbReference type="AlphaFoldDB" id="A0AAQ3NDZ7"/>
<accession>A0AAQ3NDZ7</accession>
<dbReference type="EMBL" id="CP144695">
    <property type="protein sequence ID" value="WVZ07281.1"/>
    <property type="molecule type" value="Genomic_DNA"/>
</dbReference>
<keyword evidence="2" id="KW-1185">Reference proteome</keyword>
<proteinExistence type="predicted"/>
<name>A0AAQ3NDZ7_VIGMU</name>